<proteinExistence type="predicted"/>
<keyword evidence="1" id="KW-1133">Transmembrane helix</keyword>
<keyword evidence="3" id="KW-1185">Reference proteome</keyword>
<protein>
    <recommendedName>
        <fullName evidence="4">Calcium signal-modulating cyclophilin ligand</fullName>
    </recommendedName>
</protein>
<keyword evidence="1" id="KW-0472">Membrane</keyword>
<dbReference type="OrthoDB" id="9895378at2759"/>
<evidence type="ECO:0000313" key="2">
    <source>
        <dbReference type="EMBL" id="CAD7078625.1"/>
    </source>
</evidence>
<name>A0A7R8UD74_HERIL</name>
<keyword evidence="1" id="KW-0812">Transmembrane</keyword>
<feature type="transmembrane region" description="Helical" evidence="1">
    <location>
        <begin position="246"/>
        <end position="267"/>
    </location>
</feature>
<dbReference type="InParanoid" id="A0A7R8UD74"/>
<dbReference type="AlphaFoldDB" id="A0A7R8UD74"/>
<feature type="transmembrane region" description="Helical" evidence="1">
    <location>
        <begin position="215"/>
        <end position="234"/>
    </location>
</feature>
<dbReference type="EMBL" id="LR899009">
    <property type="protein sequence ID" value="CAD7078625.1"/>
    <property type="molecule type" value="Genomic_DNA"/>
</dbReference>
<evidence type="ECO:0000313" key="3">
    <source>
        <dbReference type="Proteomes" id="UP000594454"/>
    </source>
</evidence>
<dbReference type="Proteomes" id="UP000594454">
    <property type="component" value="Chromosome 1"/>
</dbReference>
<evidence type="ECO:0008006" key="4">
    <source>
        <dbReference type="Google" id="ProtNLM"/>
    </source>
</evidence>
<gene>
    <name evidence="2" type="ORF">HERILL_LOCUS1882</name>
</gene>
<accession>A0A7R8UD74</accession>
<feature type="transmembrane region" description="Helical" evidence="1">
    <location>
        <begin position="188"/>
        <end position="208"/>
    </location>
</feature>
<evidence type="ECO:0000256" key="1">
    <source>
        <dbReference type="SAM" id="Phobius"/>
    </source>
</evidence>
<sequence length="275" mass="30895">MTGQLSATTALNPFRLNWDADASMSTATRLVWTWSLKVDNPRLARRKKILENAKSRLDKLNGKGSLLSSGEDAQQRVPAVYPDPEVEQELFNNMITTQTINRNGSSGLNVGSPEGIFSLLEHLVQNSYSDRNNRMVDRTQSNVGTASASNPPQQLSDSILNRVIHTKVHIALISALTFMLFVTDNEKYISYSIFLPLLFWEIAEAFLIKAKQFTTAGFLLQIMLLAALPSQYLMPITKAVSTLNKIFEDVGVFVFFFVLYHLCYYSFARNLDLNA</sequence>
<organism evidence="2 3">
    <name type="scientific">Hermetia illucens</name>
    <name type="common">Black soldier fly</name>
    <dbReference type="NCBI Taxonomy" id="343691"/>
    <lineage>
        <taxon>Eukaryota</taxon>
        <taxon>Metazoa</taxon>
        <taxon>Ecdysozoa</taxon>
        <taxon>Arthropoda</taxon>
        <taxon>Hexapoda</taxon>
        <taxon>Insecta</taxon>
        <taxon>Pterygota</taxon>
        <taxon>Neoptera</taxon>
        <taxon>Endopterygota</taxon>
        <taxon>Diptera</taxon>
        <taxon>Brachycera</taxon>
        <taxon>Stratiomyomorpha</taxon>
        <taxon>Stratiomyidae</taxon>
        <taxon>Hermetiinae</taxon>
        <taxon>Hermetia</taxon>
    </lineage>
</organism>
<reference evidence="2 3" key="1">
    <citation type="submission" date="2020-11" db="EMBL/GenBank/DDBJ databases">
        <authorList>
            <person name="Wallbank WR R."/>
            <person name="Pardo Diaz C."/>
            <person name="Kozak K."/>
            <person name="Martin S."/>
            <person name="Jiggins C."/>
            <person name="Moest M."/>
            <person name="Warren A I."/>
            <person name="Generalovic N T."/>
            <person name="Byers J.R.P. K."/>
            <person name="Montejo-Kovacevich G."/>
            <person name="Yen C E."/>
        </authorList>
    </citation>
    <scope>NUCLEOTIDE SEQUENCE [LARGE SCALE GENOMIC DNA]</scope>
</reference>